<protein>
    <submittedName>
        <fullName evidence="4">1-phosphatidylinositol phosphodiesterase-like</fullName>
    </submittedName>
</protein>
<dbReference type="AlphaFoldDB" id="A0A6P8RDE8"/>
<dbReference type="GO" id="GO:0006629">
    <property type="term" value="P:lipid metabolic process"/>
    <property type="evidence" value="ECO:0007669"/>
    <property type="project" value="InterPro"/>
</dbReference>
<dbReference type="Gene3D" id="3.20.20.190">
    <property type="entry name" value="Phosphatidylinositol (PI) phosphodiesterase"/>
    <property type="match status" value="1"/>
</dbReference>
<dbReference type="OrthoDB" id="1046782at2759"/>
<dbReference type="GeneID" id="117360591"/>
<evidence type="ECO:0000313" key="3">
    <source>
        <dbReference type="Proteomes" id="UP000515159"/>
    </source>
</evidence>
<dbReference type="PANTHER" id="PTHR13593">
    <property type="match status" value="1"/>
</dbReference>
<dbReference type="Pfam" id="PF00388">
    <property type="entry name" value="PI-PLC-X"/>
    <property type="match status" value="1"/>
</dbReference>
<organism evidence="3 4">
    <name type="scientific">Geotrypetes seraphini</name>
    <name type="common">Gaboon caecilian</name>
    <name type="synonym">Caecilia seraphini</name>
    <dbReference type="NCBI Taxonomy" id="260995"/>
    <lineage>
        <taxon>Eukaryota</taxon>
        <taxon>Metazoa</taxon>
        <taxon>Chordata</taxon>
        <taxon>Craniata</taxon>
        <taxon>Vertebrata</taxon>
        <taxon>Euteleostomi</taxon>
        <taxon>Amphibia</taxon>
        <taxon>Gymnophiona</taxon>
        <taxon>Geotrypetes</taxon>
    </lineage>
</organism>
<dbReference type="GO" id="GO:0008081">
    <property type="term" value="F:phosphoric diester hydrolase activity"/>
    <property type="evidence" value="ECO:0007669"/>
    <property type="project" value="InterPro"/>
</dbReference>
<gene>
    <name evidence="4" type="primary">LOC117360591</name>
</gene>
<dbReference type="PANTHER" id="PTHR13593:SF113">
    <property type="entry name" value="SI:DKEY-266F7.9"/>
    <property type="match status" value="1"/>
</dbReference>
<dbReference type="InterPro" id="IPR051057">
    <property type="entry name" value="PI-PLC_domain"/>
</dbReference>
<dbReference type="InterPro" id="IPR000909">
    <property type="entry name" value="PLipase_C_PInositol-sp_X_dom"/>
</dbReference>
<feature type="domain" description="Phosphatidylinositol-specific phospholipase C X" evidence="2">
    <location>
        <begin position="27"/>
        <end position="167"/>
    </location>
</feature>
<evidence type="ECO:0000256" key="1">
    <source>
        <dbReference type="SAM" id="MobiDB-lite"/>
    </source>
</evidence>
<dbReference type="PROSITE" id="PS50007">
    <property type="entry name" value="PIPLC_X_DOMAIN"/>
    <property type="match status" value="1"/>
</dbReference>
<dbReference type="SUPFAM" id="SSF51695">
    <property type="entry name" value="PLC-like phosphodiesterases"/>
    <property type="match status" value="1"/>
</dbReference>
<dbReference type="InterPro" id="IPR017946">
    <property type="entry name" value="PLC-like_Pdiesterase_TIM-brl"/>
</dbReference>
<keyword evidence="3" id="KW-1185">Reference proteome</keyword>
<evidence type="ECO:0000313" key="4">
    <source>
        <dbReference type="RefSeq" id="XP_033800458.1"/>
    </source>
</evidence>
<dbReference type="Proteomes" id="UP000515159">
    <property type="component" value="Chromosome 5"/>
</dbReference>
<dbReference type="RefSeq" id="XP_033800458.1">
    <property type="nucleotide sequence ID" value="XM_033944567.1"/>
</dbReference>
<sequence length="275" mass="31499">MGNIQRREFDTTESPADKNPDWMSSLPDERLLSDLSIPGTHRSMSLFGGNTLQCQSWNLKAQYEAGIRFVDIRCRHYYDKLAIHHGEKFLYCHFTQVLYDTISFLREHPKEVVLMHVKEEYEASNNTSTFSDLVSNHMEKVEKSWFWESSAIPTLGQVRRKIVILQDFNDSVMGIPYSSLAAVEELHVPSLDDIDWKWSTIEESLKAAENGNSDKMYLTYCSGASKDILPCSVAEKINYDLLIFLEDKGDKKSRFGIIALDFPGCVLLHKIITSN</sequence>
<evidence type="ECO:0000259" key="2">
    <source>
        <dbReference type="SMART" id="SM00148"/>
    </source>
</evidence>
<feature type="compositionally biased region" description="Basic and acidic residues" evidence="1">
    <location>
        <begin position="1"/>
        <end position="20"/>
    </location>
</feature>
<dbReference type="InParanoid" id="A0A6P8RDE8"/>
<proteinExistence type="predicted"/>
<reference evidence="4" key="1">
    <citation type="submission" date="2025-08" db="UniProtKB">
        <authorList>
            <consortium name="RefSeq"/>
        </authorList>
    </citation>
    <scope>IDENTIFICATION</scope>
</reference>
<accession>A0A6P8RDE8</accession>
<dbReference type="SMART" id="SM00148">
    <property type="entry name" value="PLCXc"/>
    <property type="match status" value="1"/>
</dbReference>
<name>A0A6P8RDE8_GEOSA</name>
<dbReference type="CDD" id="cd08586">
    <property type="entry name" value="PI-PLCc_BcPLC_like"/>
    <property type="match status" value="1"/>
</dbReference>
<feature type="region of interest" description="Disordered" evidence="1">
    <location>
        <begin position="1"/>
        <end position="23"/>
    </location>
</feature>
<dbReference type="KEGG" id="gsh:117360591"/>